<feature type="region of interest" description="Disordered" evidence="1">
    <location>
        <begin position="271"/>
        <end position="300"/>
    </location>
</feature>
<evidence type="ECO:0000256" key="1">
    <source>
        <dbReference type="SAM" id="MobiDB-lite"/>
    </source>
</evidence>
<protein>
    <recommendedName>
        <fullName evidence="2">YTH domain-containing protein</fullName>
    </recommendedName>
</protein>
<evidence type="ECO:0000313" key="4">
    <source>
        <dbReference type="WBParaSite" id="TREG1_42140.1"/>
    </source>
</evidence>
<name>A0AA85JUP2_TRIRE</name>
<evidence type="ECO:0000313" key="3">
    <source>
        <dbReference type="Proteomes" id="UP000050795"/>
    </source>
</evidence>
<dbReference type="InterPro" id="IPR045168">
    <property type="entry name" value="YTH_prot"/>
</dbReference>
<evidence type="ECO:0000259" key="2">
    <source>
        <dbReference type="PROSITE" id="PS50882"/>
    </source>
</evidence>
<dbReference type="Pfam" id="PF04146">
    <property type="entry name" value="YTH"/>
    <property type="match status" value="1"/>
</dbReference>
<dbReference type="Proteomes" id="UP000050795">
    <property type="component" value="Unassembled WGS sequence"/>
</dbReference>
<reference evidence="4" key="2">
    <citation type="submission" date="2023-11" db="UniProtKB">
        <authorList>
            <consortium name="WormBaseParasite"/>
        </authorList>
    </citation>
    <scope>IDENTIFICATION</scope>
</reference>
<feature type="region of interest" description="Disordered" evidence="1">
    <location>
        <begin position="381"/>
        <end position="408"/>
    </location>
</feature>
<feature type="region of interest" description="Disordered" evidence="1">
    <location>
        <begin position="421"/>
        <end position="568"/>
    </location>
</feature>
<dbReference type="AlphaFoldDB" id="A0AA85JUP2"/>
<dbReference type="Gene3D" id="3.10.590.10">
    <property type="entry name" value="ph1033 like domains"/>
    <property type="match status" value="1"/>
</dbReference>
<dbReference type="PROSITE" id="PS50882">
    <property type="entry name" value="YTH"/>
    <property type="match status" value="1"/>
</dbReference>
<dbReference type="WBParaSite" id="TREG1_42140.1">
    <property type="protein sequence ID" value="TREG1_42140.1"/>
    <property type="gene ID" value="TREG1_42140"/>
</dbReference>
<organism evidence="3 4">
    <name type="scientific">Trichobilharzia regenti</name>
    <name type="common">Nasal bird schistosome</name>
    <dbReference type="NCBI Taxonomy" id="157069"/>
    <lineage>
        <taxon>Eukaryota</taxon>
        <taxon>Metazoa</taxon>
        <taxon>Spiralia</taxon>
        <taxon>Lophotrochozoa</taxon>
        <taxon>Platyhelminthes</taxon>
        <taxon>Trematoda</taxon>
        <taxon>Digenea</taxon>
        <taxon>Strigeidida</taxon>
        <taxon>Schistosomatoidea</taxon>
        <taxon>Schistosomatidae</taxon>
        <taxon>Trichobilharzia</taxon>
    </lineage>
</organism>
<proteinExistence type="predicted"/>
<keyword evidence="3" id="KW-1185">Reference proteome</keyword>
<accession>A0AA85JUP2</accession>
<reference evidence="3" key="1">
    <citation type="submission" date="2022-06" db="EMBL/GenBank/DDBJ databases">
        <authorList>
            <person name="Berger JAMES D."/>
            <person name="Berger JAMES D."/>
        </authorList>
    </citation>
    <scope>NUCLEOTIDE SEQUENCE [LARGE SCALE GENOMIC DNA]</scope>
</reference>
<dbReference type="GO" id="GO:0061157">
    <property type="term" value="P:mRNA destabilization"/>
    <property type="evidence" value="ECO:0007669"/>
    <property type="project" value="TreeGrafter"/>
</dbReference>
<feature type="compositionally biased region" description="Low complexity" evidence="1">
    <location>
        <begin position="440"/>
        <end position="449"/>
    </location>
</feature>
<feature type="domain" description="YTH" evidence="2">
    <location>
        <begin position="599"/>
        <end position="733"/>
    </location>
</feature>
<sequence>MSNNPQNIYGISNSADTYYGTLFSHLSYGMGEGSGSTSTTSPGAENAAAAAAAALAAVASGRNDWSNTDGYTAVSNMMTGMRTHPQSLTNCSNSGELTDSSCGIPSNSLTSPYAATLLAAVAAAAAAAYPLPQGPANTVPTQTGRAFLPNASMNNRAPDFTTMYYGSTPRPSSVPTTNQLGGLLGSLPNWPFTVPPSHYPNASFLDRSAGVVPFDGWTSNGQQLTLSSACGEADSINHFSQGPSEANVLSKDAHAYYTSANIRDVYAAPVTYSQQQQQQQGNTEDPGVSFVYPHPNTKPTYPYPSHVSQSHLVNGLPGSMSNALDPYASINQRQKIPQNLVSEFGRLSVGHNVDANNCSDNGVNHLHTSFYENSIVGNGGNTQAQNAASTQWSHKKESNGITNSVPSVDKLENISRSQANANSYTTNKQSTSANNRPTQSSTSTSVNNSPRTKTWANIAGQPPKGSAAVLQNSVGGWSTKRSHAHNLSNSNRSFQTASANYSGNRSHPLAPISSCSNGHLTQEKSNASEQGNSLSLTESGSEMKGTSANNDDFSANTSTSALLPSEESSKALQRESEALYQRLAKVINPTNFDTHVEKARFFVIKSFSEDDIHRSIKYSIWCSTELGNKKLDTAFAEANHAYPIYLFFSVNGSGHFCGMAEMVSRVDYNARANVWAQDKWQGKFSVRWIFVKDVPNTALRHIRIETNDNKPVTHSRDTTELPLERGRQVMEVFATYSHTLSIFDDFMYYDQRERQEGFRRKELSSRRG</sequence>
<dbReference type="GO" id="GO:0005737">
    <property type="term" value="C:cytoplasm"/>
    <property type="evidence" value="ECO:0007669"/>
    <property type="project" value="TreeGrafter"/>
</dbReference>
<dbReference type="InterPro" id="IPR007275">
    <property type="entry name" value="YTH_domain"/>
</dbReference>
<dbReference type="PANTHER" id="PTHR12357">
    <property type="entry name" value="YTH YT521-B HOMOLOGY DOMAIN-CONTAINING"/>
    <property type="match status" value="1"/>
</dbReference>
<dbReference type="GO" id="GO:0003729">
    <property type="term" value="F:mRNA binding"/>
    <property type="evidence" value="ECO:0007669"/>
    <property type="project" value="TreeGrafter"/>
</dbReference>
<feature type="compositionally biased region" description="Polar residues" evidence="1">
    <location>
        <begin position="421"/>
        <end position="439"/>
    </location>
</feature>
<dbReference type="PANTHER" id="PTHR12357:SF89">
    <property type="entry name" value="YTH DOMAIN-CONTAINING FAMILY PROTEIN"/>
    <property type="match status" value="1"/>
</dbReference>
<dbReference type="GO" id="GO:1990247">
    <property type="term" value="F:N6-methyladenosine-containing RNA reader activity"/>
    <property type="evidence" value="ECO:0007669"/>
    <property type="project" value="TreeGrafter"/>
</dbReference>
<feature type="compositionally biased region" description="Polar residues" evidence="1">
    <location>
        <begin position="513"/>
        <end position="562"/>
    </location>
</feature>
<feature type="compositionally biased region" description="Polar residues" evidence="1">
    <location>
        <begin position="485"/>
        <end position="505"/>
    </location>
</feature>
<dbReference type="CDD" id="cd21134">
    <property type="entry name" value="YTH"/>
    <property type="match status" value="1"/>
</dbReference>
<feature type="compositionally biased region" description="Polar residues" evidence="1">
    <location>
        <begin position="381"/>
        <end position="392"/>
    </location>
</feature>